<comment type="domain">
    <text evidence="4">A pair of annexin repeats may form one binding site for calcium and phospholipid.</text>
</comment>
<accession>A0A564Z6E9</accession>
<keyword evidence="2 4" id="KW-0677">Repeat</keyword>
<dbReference type="SMART" id="SM00335">
    <property type="entry name" value="ANX"/>
    <property type="match status" value="1"/>
</dbReference>
<gene>
    <name evidence="5" type="ORF">WMSIL1_LOCUS13007</name>
</gene>
<evidence type="ECO:0000256" key="4">
    <source>
        <dbReference type="RuleBase" id="RU003540"/>
    </source>
</evidence>
<evidence type="ECO:0000256" key="3">
    <source>
        <dbReference type="ARBA" id="ARBA00023216"/>
    </source>
</evidence>
<dbReference type="GO" id="GO:0005737">
    <property type="term" value="C:cytoplasm"/>
    <property type="evidence" value="ECO:0007669"/>
    <property type="project" value="TreeGrafter"/>
</dbReference>
<evidence type="ECO:0000313" key="6">
    <source>
        <dbReference type="Proteomes" id="UP000321570"/>
    </source>
</evidence>
<dbReference type="InterPro" id="IPR037104">
    <property type="entry name" value="Annexin_sf"/>
</dbReference>
<dbReference type="PANTHER" id="PTHR10502">
    <property type="entry name" value="ANNEXIN"/>
    <property type="match status" value="1"/>
</dbReference>
<dbReference type="PROSITE" id="PS51897">
    <property type="entry name" value="ANNEXIN_2"/>
    <property type="match status" value="1"/>
</dbReference>
<dbReference type="GO" id="GO:0012506">
    <property type="term" value="C:vesicle membrane"/>
    <property type="evidence" value="ECO:0007669"/>
    <property type="project" value="TreeGrafter"/>
</dbReference>
<dbReference type="Pfam" id="PF00191">
    <property type="entry name" value="Annexin"/>
    <property type="match status" value="1"/>
</dbReference>
<proteinExistence type="inferred from homology"/>
<keyword evidence="4" id="KW-0106">Calcium</keyword>
<dbReference type="GO" id="GO:0005886">
    <property type="term" value="C:plasma membrane"/>
    <property type="evidence" value="ECO:0007669"/>
    <property type="project" value="TreeGrafter"/>
</dbReference>
<evidence type="ECO:0000256" key="1">
    <source>
        <dbReference type="ARBA" id="ARBA00007831"/>
    </source>
</evidence>
<dbReference type="PANTHER" id="PTHR10502:SF102">
    <property type="entry name" value="ANNEXIN B11"/>
    <property type="match status" value="1"/>
</dbReference>
<organism evidence="5 6">
    <name type="scientific">Hymenolepis diminuta</name>
    <name type="common">Rat tapeworm</name>
    <dbReference type="NCBI Taxonomy" id="6216"/>
    <lineage>
        <taxon>Eukaryota</taxon>
        <taxon>Metazoa</taxon>
        <taxon>Spiralia</taxon>
        <taxon>Lophotrochozoa</taxon>
        <taxon>Platyhelminthes</taxon>
        <taxon>Cestoda</taxon>
        <taxon>Eucestoda</taxon>
        <taxon>Cyclophyllidea</taxon>
        <taxon>Hymenolepididae</taxon>
        <taxon>Hymenolepis</taxon>
    </lineage>
</organism>
<evidence type="ECO:0000256" key="2">
    <source>
        <dbReference type="ARBA" id="ARBA00022737"/>
    </source>
</evidence>
<dbReference type="AlphaFoldDB" id="A0A564Z6E9"/>
<dbReference type="InterPro" id="IPR018502">
    <property type="entry name" value="Annexin_repeat"/>
</dbReference>
<protein>
    <recommendedName>
        <fullName evidence="4">Annexin</fullName>
    </recommendedName>
</protein>
<sequence>MVYASWIYDSLKVMGTNDDDLIRLILSRAEIDLQNIKEAYHKMAEKPLIEDIAVETSGDYKNMLIALVKGNFE</sequence>
<dbReference type="EMBL" id="CABIJS010000677">
    <property type="protein sequence ID" value="VUZ55087.1"/>
    <property type="molecule type" value="Genomic_DNA"/>
</dbReference>
<evidence type="ECO:0000313" key="5">
    <source>
        <dbReference type="EMBL" id="VUZ55087.1"/>
    </source>
</evidence>
<dbReference type="Gene3D" id="1.10.220.10">
    <property type="entry name" value="Annexin"/>
    <property type="match status" value="1"/>
</dbReference>
<dbReference type="InterPro" id="IPR001464">
    <property type="entry name" value="Annexin"/>
</dbReference>
<reference evidence="5 6" key="1">
    <citation type="submission" date="2019-07" db="EMBL/GenBank/DDBJ databases">
        <authorList>
            <person name="Jastrzebski P J."/>
            <person name="Paukszto L."/>
            <person name="Jastrzebski P J."/>
        </authorList>
    </citation>
    <scope>NUCLEOTIDE SEQUENCE [LARGE SCALE GENOMIC DNA]</scope>
    <source>
        <strain evidence="5 6">WMS-il1</strain>
    </source>
</reference>
<dbReference type="PROSITE" id="PS00223">
    <property type="entry name" value="ANNEXIN_1"/>
    <property type="match status" value="1"/>
</dbReference>
<dbReference type="GO" id="GO:0005634">
    <property type="term" value="C:nucleus"/>
    <property type="evidence" value="ECO:0007669"/>
    <property type="project" value="TreeGrafter"/>
</dbReference>
<feature type="non-terminal residue" evidence="5">
    <location>
        <position position="73"/>
    </location>
</feature>
<dbReference type="PRINTS" id="PR00196">
    <property type="entry name" value="ANNEXIN"/>
</dbReference>
<name>A0A564Z6E9_HYMDI</name>
<dbReference type="SUPFAM" id="SSF47874">
    <property type="entry name" value="Annexin"/>
    <property type="match status" value="1"/>
</dbReference>
<dbReference type="GO" id="GO:0001786">
    <property type="term" value="F:phosphatidylserine binding"/>
    <property type="evidence" value="ECO:0007669"/>
    <property type="project" value="TreeGrafter"/>
</dbReference>
<dbReference type="FunFam" id="1.10.220.10:FF:000001">
    <property type="entry name" value="Annexin"/>
    <property type="match status" value="1"/>
</dbReference>
<dbReference type="GO" id="GO:0005509">
    <property type="term" value="F:calcium ion binding"/>
    <property type="evidence" value="ECO:0007669"/>
    <property type="project" value="InterPro"/>
</dbReference>
<keyword evidence="3 4" id="KW-0041">Annexin</keyword>
<comment type="similarity">
    <text evidence="1 4">Belongs to the annexin family.</text>
</comment>
<keyword evidence="6" id="KW-1185">Reference proteome</keyword>
<keyword evidence="4" id="KW-0111">Calcium/phospholipid-binding</keyword>
<dbReference type="Proteomes" id="UP000321570">
    <property type="component" value="Unassembled WGS sequence"/>
</dbReference>
<dbReference type="GO" id="GO:0005544">
    <property type="term" value="F:calcium-dependent phospholipid binding"/>
    <property type="evidence" value="ECO:0007669"/>
    <property type="project" value="UniProtKB-KW"/>
</dbReference>
<dbReference type="InterPro" id="IPR018252">
    <property type="entry name" value="Annexin_repeat_CS"/>
</dbReference>